<comment type="caution">
    <text evidence="5">The sequence shown here is derived from an EMBL/GenBank/DDBJ whole genome shotgun (WGS) entry which is preliminary data.</text>
</comment>
<evidence type="ECO:0000256" key="3">
    <source>
        <dbReference type="SAM" id="MobiDB-lite"/>
    </source>
</evidence>
<dbReference type="SUPFAM" id="SSF51735">
    <property type="entry name" value="NAD(P)-binding Rossmann-fold domains"/>
    <property type="match status" value="1"/>
</dbReference>
<evidence type="ECO:0000259" key="4">
    <source>
        <dbReference type="Pfam" id="PF05368"/>
    </source>
</evidence>
<dbReference type="PANTHER" id="PTHR43349:SF93">
    <property type="entry name" value="ISOFLAVONE REDUCTASE HOMOLOG P3-RELATED"/>
    <property type="match status" value="1"/>
</dbReference>
<dbReference type="InterPro" id="IPR036291">
    <property type="entry name" value="NAD(P)-bd_dom_sf"/>
</dbReference>
<feature type="compositionally biased region" description="Pro residues" evidence="3">
    <location>
        <begin position="21"/>
        <end position="31"/>
    </location>
</feature>
<feature type="region of interest" description="Disordered" evidence="3">
    <location>
        <begin position="332"/>
        <end position="354"/>
    </location>
</feature>
<feature type="region of interest" description="Disordered" evidence="3">
    <location>
        <begin position="19"/>
        <end position="189"/>
    </location>
</feature>
<dbReference type="PANTHER" id="PTHR43349">
    <property type="entry name" value="PINORESINOL REDUCTASE-RELATED"/>
    <property type="match status" value="1"/>
</dbReference>
<organism evidence="5 6">
    <name type="scientific">Hibiscus trionum</name>
    <name type="common">Flower of an hour</name>
    <dbReference type="NCBI Taxonomy" id="183268"/>
    <lineage>
        <taxon>Eukaryota</taxon>
        <taxon>Viridiplantae</taxon>
        <taxon>Streptophyta</taxon>
        <taxon>Embryophyta</taxon>
        <taxon>Tracheophyta</taxon>
        <taxon>Spermatophyta</taxon>
        <taxon>Magnoliopsida</taxon>
        <taxon>eudicotyledons</taxon>
        <taxon>Gunneridae</taxon>
        <taxon>Pentapetalae</taxon>
        <taxon>rosids</taxon>
        <taxon>malvids</taxon>
        <taxon>Malvales</taxon>
        <taxon>Malvaceae</taxon>
        <taxon>Malvoideae</taxon>
        <taxon>Hibiscus</taxon>
    </lineage>
</organism>
<gene>
    <name evidence="5" type="ORF">HRI_002643900</name>
</gene>
<feature type="compositionally biased region" description="Low complexity" evidence="3">
    <location>
        <begin position="96"/>
        <end position="114"/>
    </location>
</feature>
<protein>
    <recommendedName>
        <fullName evidence="4">NmrA-like domain-containing protein</fullName>
    </recommendedName>
</protein>
<keyword evidence="2" id="KW-0560">Oxidoreductase</keyword>
<feature type="region of interest" description="Disordered" evidence="3">
    <location>
        <begin position="214"/>
        <end position="272"/>
    </location>
</feature>
<dbReference type="Pfam" id="PF05368">
    <property type="entry name" value="NmrA"/>
    <property type="match status" value="1"/>
</dbReference>
<keyword evidence="1" id="KW-0521">NADP</keyword>
<feature type="compositionally biased region" description="Pro residues" evidence="3">
    <location>
        <begin position="115"/>
        <end position="136"/>
    </location>
</feature>
<dbReference type="InterPro" id="IPR008030">
    <property type="entry name" value="NmrA-like"/>
</dbReference>
<evidence type="ECO:0000313" key="5">
    <source>
        <dbReference type="EMBL" id="GMI89746.1"/>
    </source>
</evidence>
<evidence type="ECO:0000256" key="2">
    <source>
        <dbReference type="ARBA" id="ARBA00023002"/>
    </source>
</evidence>
<dbReference type="OrthoDB" id="419598at2759"/>
<accession>A0A9W7I6G5</accession>
<dbReference type="Gene3D" id="3.90.25.10">
    <property type="entry name" value="UDP-galactose 4-epimerase, domain 1"/>
    <property type="match status" value="1"/>
</dbReference>
<feature type="compositionally biased region" description="Low complexity" evidence="3">
    <location>
        <begin position="63"/>
        <end position="80"/>
    </location>
</feature>
<dbReference type="Proteomes" id="UP001165190">
    <property type="component" value="Unassembled WGS sequence"/>
</dbReference>
<keyword evidence="6" id="KW-1185">Reference proteome</keyword>
<feature type="compositionally biased region" description="Low complexity" evidence="3">
    <location>
        <begin position="32"/>
        <end position="42"/>
    </location>
</feature>
<sequence>MGEQRQFFRFRLPWLSAAAPAPRPAAEPQPQPAAQTQAPSQPVVTIPIQRPPFRPAGVAPVKTDPQPQPAAQTQTSTRPAVTVPIIRPPFRPAGITPVQPTPTQVQAPPQKTEPQPVPSRAPIPPRAASMSPPPSRIVPQPEWTVQAVSKQQSPSRDGESASKPFGVAAKPSEESTQPKEVAPIPAAAKETPTVTTKLLAAATEAGTKAKELLGAAKEKAKRHPRKEGVERKKIWTTSSTDEKQIKTVSSTYPKDRNRPSDSREKHCDSKAEQVPLHKEIREEISKFVHKLVTGKLKLTTDEEPVSVITLAGENNGASFRCGSECTNKDGLAHIGRDSSSDGEESSRGRKPMDSMIKENAAPKAYVNSNTQSINNSIMIESSLEGRNPGVHLDFFNDAKAELRQSKVLIIGGTGYIGKFIVEASAKQGHPTFALVRESSVSDPVKAKLIDNFKNLGVQLLYGDLYDHESLVKAIKQVDVVISAVGHMQLKDQIKIIAAIKEAGNVKRFFPSEFGNDVDRVHAVEPAKTAFATKAQIRRAIEAEGIPYTYVVSNCFAGYFLPGLAQPGATAPPRDKVVIPGDGYPKAVFNYEGDIGTYTIKAVDDPRTLNKILYIKPPKNTYSFNEVVALWEKLIGKTLEKTYVPEDKFVKQIQDAPTPINVPLAIRHSIFVKGDQSNFEINPSFGVEAAQLYPDVKYTTVEEYLSRFV</sequence>
<feature type="domain" description="NmrA-like" evidence="4">
    <location>
        <begin position="404"/>
        <end position="704"/>
    </location>
</feature>
<proteinExistence type="predicted"/>
<feature type="compositionally biased region" description="Polar residues" evidence="3">
    <location>
        <begin position="146"/>
        <end position="155"/>
    </location>
</feature>
<dbReference type="EMBL" id="BSYR01000023">
    <property type="protein sequence ID" value="GMI89746.1"/>
    <property type="molecule type" value="Genomic_DNA"/>
</dbReference>
<dbReference type="GO" id="GO:0016491">
    <property type="term" value="F:oxidoreductase activity"/>
    <property type="evidence" value="ECO:0007669"/>
    <property type="project" value="UniProtKB-KW"/>
</dbReference>
<dbReference type="InterPro" id="IPR045312">
    <property type="entry name" value="PCBER-like"/>
</dbReference>
<dbReference type="Gene3D" id="3.40.50.720">
    <property type="entry name" value="NAD(P)-binding Rossmann-like Domain"/>
    <property type="match status" value="1"/>
</dbReference>
<feature type="compositionally biased region" description="Basic and acidic residues" evidence="3">
    <location>
        <begin position="253"/>
        <end position="272"/>
    </location>
</feature>
<dbReference type="FunFam" id="3.40.50.720:FF:000299">
    <property type="entry name" value="Bifunctional pinoresinol-lariciresinol reductase 1"/>
    <property type="match status" value="1"/>
</dbReference>
<evidence type="ECO:0000256" key="1">
    <source>
        <dbReference type="ARBA" id="ARBA00022857"/>
    </source>
</evidence>
<name>A0A9W7I6G5_HIBTR</name>
<reference evidence="5" key="1">
    <citation type="submission" date="2023-05" db="EMBL/GenBank/DDBJ databases">
        <title>Genome and transcriptome analyses reveal genes involved in the formation of fine ridges on petal epidermal cells in Hibiscus trionum.</title>
        <authorList>
            <person name="Koshimizu S."/>
            <person name="Masuda S."/>
            <person name="Ishii T."/>
            <person name="Shirasu K."/>
            <person name="Hoshino A."/>
            <person name="Arita M."/>
        </authorList>
    </citation>
    <scope>NUCLEOTIDE SEQUENCE</scope>
    <source>
        <strain evidence="5">Hamamatsu line</strain>
    </source>
</reference>
<dbReference type="AlphaFoldDB" id="A0A9W7I6G5"/>
<evidence type="ECO:0000313" key="6">
    <source>
        <dbReference type="Proteomes" id="UP001165190"/>
    </source>
</evidence>
<dbReference type="CDD" id="cd05259">
    <property type="entry name" value="PCBER_SDR_a"/>
    <property type="match status" value="1"/>
</dbReference>
<dbReference type="InterPro" id="IPR050608">
    <property type="entry name" value="NmrA-type/Isoflavone_red_sf"/>
</dbReference>